<evidence type="ECO:0008006" key="5">
    <source>
        <dbReference type="Google" id="ProtNLM"/>
    </source>
</evidence>
<dbReference type="EMBL" id="PKPP01008019">
    <property type="protein sequence ID" value="PWA51807.1"/>
    <property type="molecule type" value="Genomic_DNA"/>
</dbReference>
<keyword evidence="2" id="KW-0472">Membrane</keyword>
<proteinExistence type="predicted"/>
<evidence type="ECO:0000256" key="2">
    <source>
        <dbReference type="SAM" id="Phobius"/>
    </source>
</evidence>
<feature type="transmembrane region" description="Helical" evidence="2">
    <location>
        <begin position="136"/>
        <end position="154"/>
    </location>
</feature>
<keyword evidence="4" id="KW-1185">Reference proteome</keyword>
<organism evidence="3 4">
    <name type="scientific">Artemisia annua</name>
    <name type="common">Sweet wormwood</name>
    <dbReference type="NCBI Taxonomy" id="35608"/>
    <lineage>
        <taxon>Eukaryota</taxon>
        <taxon>Viridiplantae</taxon>
        <taxon>Streptophyta</taxon>
        <taxon>Embryophyta</taxon>
        <taxon>Tracheophyta</taxon>
        <taxon>Spermatophyta</taxon>
        <taxon>Magnoliopsida</taxon>
        <taxon>eudicotyledons</taxon>
        <taxon>Gunneridae</taxon>
        <taxon>Pentapetalae</taxon>
        <taxon>asterids</taxon>
        <taxon>campanulids</taxon>
        <taxon>Asterales</taxon>
        <taxon>Asteraceae</taxon>
        <taxon>Asteroideae</taxon>
        <taxon>Anthemideae</taxon>
        <taxon>Artemisiinae</taxon>
        <taxon>Artemisia</taxon>
    </lineage>
</organism>
<evidence type="ECO:0000313" key="4">
    <source>
        <dbReference type="Proteomes" id="UP000245207"/>
    </source>
</evidence>
<dbReference type="AlphaFoldDB" id="A0A2U1LS41"/>
<feature type="region of interest" description="Disordered" evidence="1">
    <location>
        <begin position="87"/>
        <end position="111"/>
    </location>
</feature>
<name>A0A2U1LS41_ARTAN</name>
<evidence type="ECO:0000313" key="3">
    <source>
        <dbReference type="EMBL" id="PWA51807.1"/>
    </source>
</evidence>
<sequence length="223" mass="25472">MEQVHAYENLVTDVLNEGMKMCEILQANVLLEKFPPLWNDYRNQLKHKKRDLSLQELISHMRTEEANRLKDKQISNSFSSIKANLVESGGTSNRKDKNPKNGEHKKKFAPRHTDGTIQKGTISCYISYKAGHVRHGLKFVAAKFLPSLSLLFVFVNKKASFCRPLKRQLMYNRVVSLALLFLALGIMYMVVTKLSSAAVNVSLYIMVDKEAPYEALYDRCGRT</sequence>
<keyword evidence="2" id="KW-1133">Transmembrane helix</keyword>
<dbReference type="Proteomes" id="UP000245207">
    <property type="component" value="Unassembled WGS sequence"/>
</dbReference>
<dbReference type="STRING" id="35608.A0A2U1LS41"/>
<feature type="compositionally biased region" description="Basic and acidic residues" evidence="1">
    <location>
        <begin position="93"/>
        <end position="102"/>
    </location>
</feature>
<reference evidence="3 4" key="1">
    <citation type="journal article" date="2018" name="Mol. Plant">
        <title>The genome of Artemisia annua provides insight into the evolution of Asteraceae family and artemisinin biosynthesis.</title>
        <authorList>
            <person name="Shen Q."/>
            <person name="Zhang L."/>
            <person name="Liao Z."/>
            <person name="Wang S."/>
            <person name="Yan T."/>
            <person name="Shi P."/>
            <person name="Liu M."/>
            <person name="Fu X."/>
            <person name="Pan Q."/>
            <person name="Wang Y."/>
            <person name="Lv Z."/>
            <person name="Lu X."/>
            <person name="Zhang F."/>
            <person name="Jiang W."/>
            <person name="Ma Y."/>
            <person name="Chen M."/>
            <person name="Hao X."/>
            <person name="Li L."/>
            <person name="Tang Y."/>
            <person name="Lv G."/>
            <person name="Zhou Y."/>
            <person name="Sun X."/>
            <person name="Brodelius P.E."/>
            <person name="Rose J.K.C."/>
            <person name="Tang K."/>
        </authorList>
    </citation>
    <scope>NUCLEOTIDE SEQUENCE [LARGE SCALE GENOMIC DNA]</scope>
    <source>
        <strain evidence="4">cv. Huhao1</strain>
        <tissue evidence="3">Leaf</tissue>
    </source>
</reference>
<evidence type="ECO:0000256" key="1">
    <source>
        <dbReference type="SAM" id="MobiDB-lite"/>
    </source>
</evidence>
<gene>
    <name evidence="3" type="ORF">CTI12_AA414860</name>
</gene>
<feature type="transmembrane region" description="Helical" evidence="2">
    <location>
        <begin position="174"/>
        <end position="191"/>
    </location>
</feature>
<protein>
    <recommendedName>
        <fullName evidence="5">Zinc finger, CCHC-type</fullName>
    </recommendedName>
</protein>
<dbReference type="PANTHER" id="PTHR47592:SF30">
    <property type="entry name" value="CCHC-TYPE DOMAIN-CONTAINING PROTEIN"/>
    <property type="match status" value="1"/>
</dbReference>
<keyword evidence="2" id="KW-0812">Transmembrane</keyword>
<dbReference type="OrthoDB" id="1300022at2759"/>
<comment type="caution">
    <text evidence="3">The sequence shown here is derived from an EMBL/GenBank/DDBJ whole genome shotgun (WGS) entry which is preliminary data.</text>
</comment>
<dbReference type="PANTHER" id="PTHR47592">
    <property type="entry name" value="PBF68 PROTEIN"/>
    <property type="match status" value="1"/>
</dbReference>
<accession>A0A2U1LS41</accession>